<reference evidence="2" key="2">
    <citation type="submission" date="2013-04" db="UniProtKB">
        <authorList>
            <consortium name="EnsemblPlants"/>
        </authorList>
    </citation>
    <scope>IDENTIFICATION</scope>
</reference>
<feature type="region of interest" description="Disordered" evidence="1">
    <location>
        <begin position="130"/>
        <end position="158"/>
    </location>
</feature>
<evidence type="ECO:0000256" key="1">
    <source>
        <dbReference type="SAM" id="MobiDB-lite"/>
    </source>
</evidence>
<evidence type="ECO:0000313" key="3">
    <source>
        <dbReference type="Proteomes" id="UP000006038"/>
    </source>
</evidence>
<organism evidence="2">
    <name type="scientific">Oryza brachyantha</name>
    <name type="common">malo sina</name>
    <dbReference type="NCBI Taxonomy" id="4533"/>
    <lineage>
        <taxon>Eukaryota</taxon>
        <taxon>Viridiplantae</taxon>
        <taxon>Streptophyta</taxon>
        <taxon>Embryophyta</taxon>
        <taxon>Tracheophyta</taxon>
        <taxon>Spermatophyta</taxon>
        <taxon>Magnoliopsida</taxon>
        <taxon>Liliopsida</taxon>
        <taxon>Poales</taxon>
        <taxon>Poaceae</taxon>
        <taxon>BOP clade</taxon>
        <taxon>Oryzoideae</taxon>
        <taxon>Oryzeae</taxon>
        <taxon>Oryzinae</taxon>
        <taxon>Oryza</taxon>
    </lineage>
</organism>
<dbReference type="Proteomes" id="UP000006038">
    <property type="component" value="Chromosome 9"/>
</dbReference>
<reference evidence="2" key="1">
    <citation type="journal article" date="2013" name="Nat. Commun.">
        <title>Whole-genome sequencing of Oryza brachyantha reveals mechanisms underlying Oryza genome evolution.</title>
        <authorList>
            <person name="Chen J."/>
            <person name="Huang Q."/>
            <person name="Gao D."/>
            <person name="Wang J."/>
            <person name="Lang Y."/>
            <person name="Liu T."/>
            <person name="Li B."/>
            <person name="Bai Z."/>
            <person name="Luis Goicoechea J."/>
            <person name="Liang C."/>
            <person name="Chen C."/>
            <person name="Zhang W."/>
            <person name="Sun S."/>
            <person name="Liao Y."/>
            <person name="Zhang X."/>
            <person name="Yang L."/>
            <person name="Song C."/>
            <person name="Wang M."/>
            <person name="Shi J."/>
            <person name="Liu G."/>
            <person name="Liu J."/>
            <person name="Zhou H."/>
            <person name="Zhou W."/>
            <person name="Yu Q."/>
            <person name="An N."/>
            <person name="Chen Y."/>
            <person name="Cai Q."/>
            <person name="Wang B."/>
            <person name="Liu B."/>
            <person name="Min J."/>
            <person name="Huang Y."/>
            <person name="Wu H."/>
            <person name="Li Z."/>
            <person name="Zhang Y."/>
            <person name="Yin Y."/>
            <person name="Song W."/>
            <person name="Jiang J."/>
            <person name="Jackson S.A."/>
            <person name="Wing R.A."/>
            <person name="Wang J."/>
            <person name="Chen M."/>
        </authorList>
    </citation>
    <scope>NUCLEOTIDE SEQUENCE [LARGE SCALE GENOMIC DNA]</scope>
    <source>
        <strain evidence="2">cv. IRGC 101232</strain>
    </source>
</reference>
<proteinExistence type="predicted"/>
<accession>J3MVK6</accession>
<dbReference type="AlphaFoldDB" id="J3MVK6"/>
<feature type="region of interest" description="Disordered" evidence="1">
    <location>
        <begin position="61"/>
        <end position="99"/>
    </location>
</feature>
<dbReference type="HOGENOM" id="CLU_1672008_0_0_1"/>
<dbReference type="Gramene" id="OB09G10340.1">
    <property type="protein sequence ID" value="OB09G10340.1"/>
    <property type="gene ID" value="OB09G10340"/>
</dbReference>
<sequence>MGWGLRLHRLLRVRMRVAKPLSRARLLVWICDAYVSGLLLVSSKASAMALPTALEVGTASGERPEVVDPPLPTLPLHSTPPHTAGSAWERAGGGSDPPRATATMHVCSSASAPASPCVFTVSWLWKKEMRGRGDGLREKRAEERRGRGKWRLGGEGSG</sequence>
<feature type="compositionally biased region" description="Basic and acidic residues" evidence="1">
    <location>
        <begin position="130"/>
        <end position="145"/>
    </location>
</feature>
<evidence type="ECO:0000313" key="2">
    <source>
        <dbReference type="EnsemblPlants" id="OB09G10340.1"/>
    </source>
</evidence>
<dbReference type="EnsemblPlants" id="OB09G10340.1">
    <property type="protein sequence ID" value="OB09G10340.1"/>
    <property type="gene ID" value="OB09G10340"/>
</dbReference>
<feature type="compositionally biased region" description="Low complexity" evidence="1">
    <location>
        <begin position="74"/>
        <end position="83"/>
    </location>
</feature>
<keyword evidence="3" id="KW-1185">Reference proteome</keyword>
<protein>
    <submittedName>
        <fullName evidence="2">Uncharacterized protein</fullName>
    </submittedName>
</protein>
<name>J3MVK6_ORYBR</name>